<reference evidence="2" key="1">
    <citation type="submission" date="2015-09" db="EMBL/GenBank/DDBJ databases">
        <title>Draft Genome Sequences of Two Novel Amoeba-resistant Intranuclear Bacteria, Candidatus Berkiella cookevillensis and Candidatus Berkiella aquae.</title>
        <authorList>
            <person name="Mehari Y.T."/>
            <person name="Arivett B.A."/>
            <person name="Farone A.L."/>
            <person name="Gunderson J.H."/>
            <person name="Farone M.B."/>
        </authorList>
    </citation>
    <scope>NUCLEOTIDE SEQUENCE [LARGE SCALE GENOMIC DNA]</scope>
    <source>
        <strain evidence="2">HT99</strain>
    </source>
</reference>
<reference evidence="3" key="2">
    <citation type="journal article" date="2016" name="Genome Announc.">
        <title>Draft Genome Sequences of Two Novel Amoeba-Resistant Intranuclear Bacteria, 'Candidatus Berkiella cookevillensis' and 'Candidatus Berkiella aquae'.</title>
        <authorList>
            <person name="Mehari Y.T."/>
            <person name="Arivett B.A."/>
            <person name="Farone A.L."/>
            <person name="Gunderson J.H."/>
            <person name="Farone M.B."/>
        </authorList>
    </citation>
    <scope>NUCLEOTIDE SEQUENCE</scope>
    <source>
        <strain evidence="3">HT99</strain>
    </source>
</reference>
<dbReference type="RefSeq" id="WP_075065569.1">
    <property type="nucleotide sequence ID" value="NZ_LKAJ02000001.1"/>
</dbReference>
<evidence type="ECO:0000313" key="4">
    <source>
        <dbReference type="Proteomes" id="UP000051497"/>
    </source>
</evidence>
<evidence type="ECO:0000256" key="1">
    <source>
        <dbReference type="SAM" id="MobiDB-lite"/>
    </source>
</evidence>
<accession>A0A0Q9YLZ0</accession>
<name>A0A0Q9YLZ0_9GAMM</name>
<dbReference type="STRING" id="295108.HT99x_00931"/>
<comment type="caution">
    <text evidence="2">The sequence shown here is derived from an EMBL/GenBank/DDBJ whole genome shotgun (WGS) entry which is preliminary data.</text>
</comment>
<dbReference type="Proteomes" id="UP000051497">
    <property type="component" value="Unassembled WGS sequence"/>
</dbReference>
<evidence type="ECO:0000313" key="3">
    <source>
        <dbReference type="EMBL" id="MCS5710567.1"/>
    </source>
</evidence>
<organism evidence="2">
    <name type="scientific">Candidatus Berkiella aquae</name>
    <dbReference type="NCBI Taxonomy" id="295108"/>
    <lineage>
        <taxon>Bacteria</taxon>
        <taxon>Pseudomonadati</taxon>
        <taxon>Pseudomonadota</taxon>
        <taxon>Gammaproteobacteria</taxon>
        <taxon>Candidatus Berkiellales</taxon>
        <taxon>Candidatus Berkiellaceae</taxon>
        <taxon>Candidatus Berkiella</taxon>
    </lineage>
</organism>
<feature type="compositionally biased region" description="Low complexity" evidence="1">
    <location>
        <begin position="160"/>
        <end position="176"/>
    </location>
</feature>
<proteinExistence type="predicted"/>
<dbReference type="AlphaFoldDB" id="A0A0Q9YLZ0"/>
<feature type="region of interest" description="Disordered" evidence="1">
    <location>
        <begin position="147"/>
        <end position="200"/>
    </location>
</feature>
<dbReference type="EMBL" id="LKAJ01000003">
    <property type="protein sequence ID" value="KRG21740.1"/>
    <property type="molecule type" value="Genomic_DNA"/>
</dbReference>
<dbReference type="EMBL" id="LKAJ02000001">
    <property type="protein sequence ID" value="MCS5710567.1"/>
    <property type="molecule type" value="Genomic_DNA"/>
</dbReference>
<gene>
    <name evidence="3" type="ORF">HT99x_003935</name>
    <name evidence="2" type="ORF">HT99x_00931</name>
</gene>
<feature type="compositionally biased region" description="Polar residues" evidence="1">
    <location>
        <begin position="148"/>
        <end position="159"/>
    </location>
</feature>
<keyword evidence="4" id="KW-1185">Reference proteome</keyword>
<protein>
    <submittedName>
        <fullName evidence="2">Uncharacterized protein</fullName>
    </submittedName>
</protein>
<reference evidence="3" key="3">
    <citation type="submission" date="2021-06" db="EMBL/GenBank/DDBJ databases">
        <title>Genomic Description and Analysis of Intracellular Bacteria, Candidatus Berkiella cookevillensis and Candidatus Berkiella aquae.</title>
        <authorList>
            <person name="Kidane D.T."/>
            <person name="Mehari Y.T."/>
            <person name="Rice F.C."/>
            <person name="Arivett B.A."/>
            <person name="Farone A.L."/>
            <person name="Berk S.G."/>
            <person name="Farone M.B."/>
        </authorList>
    </citation>
    <scope>NUCLEOTIDE SEQUENCE</scope>
    <source>
        <strain evidence="3">HT99</strain>
    </source>
</reference>
<sequence>MLQKGPSKKTLATSTLILGTTATLTAAEEAVTEVLTETAEVAGEVAKEAITSENAAGLLSSLLEGGSSLVNGAWDGLSSGASYLYNNPGEAASGALETASDFIADNAFALGVTVGIGIVSLGGYKAYQNRDKIAEGFSGLAAKFGRRNAQTNNAKQETTSSASSSNDGNGDSANDGVTLDGEKRSGSPRPKPGSSSSSSD</sequence>
<evidence type="ECO:0000313" key="2">
    <source>
        <dbReference type="EMBL" id="KRG21740.1"/>
    </source>
</evidence>